<feature type="domain" description="Fibronectin type-III" evidence="1">
    <location>
        <begin position="1031"/>
        <end position="1133"/>
    </location>
</feature>
<feature type="domain" description="Fibronectin type-III" evidence="1">
    <location>
        <begin position="1230"/>
        <end position="1321"/>
    </location>
</feature>
<sequence>DVCPTSYVAVYTGPSDVFSFLGKYGELDAYTTYEYKVMAENKIGVGESSSSDITMPQSRPSGVMPPDWSSDGRDAITLLWQPPTQPNGTILLDFQSKPEGVWVPTATLPLDLIHVDLLWTEPLRPNGAIQEYSPWQLVFVGQSDVFNYTDTISYPRAKIQYQLGAMNGAGFGLSEIHDVQMPIVVPPARPVVSATVLSPTVIRVEWELSLPTSEYNYSVVVQQSDSGNRELLRLIPTGSDMTQVIEDLTPHTTYRIRVMACMPLSGDSEGTNSTENCNVGQSTLSETFSAPPAGQDKPTLKATGGRAVDIKWKEPTHPNGVIQGYFLHRKLANPSNIVPIEKRIYSGNPTTFNYIDTDPELIPFTEYKYKVTSTTNEGNAVSDWASVSTKQDAPTGVSPPILQAVSAFAVNASWDAPLYPNGVIASYRIEHREIGDDPTIPPPIVTSLTVPSDLKAATFSGLRPFTAYHVRILAVNQAGMEGRSEWRRVKTLSAAPSEVAELSVEKNPSGRSVILTWEEPALPNGEIHEYNIYEPKESEEPIYSGRVRQYEFRRLTPYTQYSLDDLFSIPRIRRSILEDSQFNTLLPNSATIQTFDISSNFADSYDYISVNRVRRQITDSNVDGDHEVYNYTDSGLRPFTRYQYKIRTSTAAGHVDSNWVTVETHQAPPEGISAPVVTHPHDRSSASLEISWYPPQHVNGEMQIYKLQRGNSTPFIFPPDQLRYTDVGLQPYTDYEYSITACTAGGCTTSDTTVTRTYEEAPQFVAPPNVVAFNSTSLQTSWESPGTQNGIIVSYKVFVDNELRYQGNETETMLTRFLPFRVYSVALEACTNSGCRRSIPVQVRTLEGIPSGMSAPDLHVTGAHSIEVTWHAPSEPNGNIIRYEVRRNGELVSISDGLINRYDDYELIPGTEYTYVVIAYNSRGSVSSEPPVSETTYQSAPAGLDAPTLTPTSGRYMLVEWTSPVNPNGVILNYTLYSYEFSAETFSFELGGLEPYEEYYFWLQTCTLLGCVMSERNMKRTLEDSPTNLNPPSVVIPQQNQVSMVLEVSWTPPLNTNGVIRYYWLFRRRIIDNDLASGMLERRLIANTTETTYTDDNVVPYSMYEYQVNARNGAGETTSSWSPPVLSGEAPPNGVPAPTFQDVTARSVRVTAQDPERENGEIRTVAIYMKQNDSDDQMARVTSGSRQAYPLVGLQPATTYRVAVEMCTLGSMCTRGPSGFVTTLSAPPSGQSAPTVDKVTAVNMSLSWREPTHPNGRISRRGCRDTYPPVECHVSPTVVGYSGLSTSTVLRNLVPYTRYDFKVNSYNEFGSTGSSWGTAIT</sequence>
<dbReference type="SUPFAM" id="SSF49265">
    <property type="entry name" value="Fibronectin type III"/>
    <property type="match status" value="9"/>
</dbReference>
<dbReference type="HOGENOM" id="CLU_002159_0_0_1"/>
<feature type="domain" description="Fibronectin type-III" evidence="1">
    <location>
        <begin position="396"/>
        <end position="497"/>
    </location>
</feature>
<name>H2YER0_CIOSA</name>
<dbReference type="PROSITE" id="PS50853">
    <property type="entry name" value="FN3"/>
    <property type="match status" value="10"/>
</dbReference>
<accession>H2YER0</accession>
<organism evidence="2 3">
    <name type="scientific">Ciona savignyi</name>
    <name type="common">Pacific transparent sea squirt</name>
    <dbReference type="NCBI Taxonomy" id="51511"/>
    <lineage>
        <taxon>Eukaryota</taxon>
        <taxon>Metazoa</taxon>
        <taxon>Chordata</taxon>
        <taxon>Tunicata</taxon>
        <taxon>Ascidiacea</taxon>
        <taxon>Phlebobranchia</taxon>
        <taxon>Cionidae</taxon>
        <taxon>Ciona</taxon>
    </lineage>
</organism>
<dbReference type="Pfam" id="PF00041">
    <property type="entry name" value="fn3"/>
    <property type="match status" value="7"/>
</dbReference>
<evidence type="ECO:0000313" key="3">
    <source>
        <dbReference type="Proteomes" id="UP000007875"/>
    </source>
</evidence>
<feature type="domain" description="Fibronectin type-III" evidence="1">
    <location>
        <begin position="294"/>
        <end position="395"/>
    </location>
</feature>
<reference evidence="2" key="3">
    <citation type="submission" date="2025-09" db="UniProtKB">
        <authorList>
            <consortium name="Ensembl"/>
        </authorList>
    </citation>
    <scope>IDENTIFICATION</scope>
</reference>
<feature type="domain" description="Fibronectin type-III" evidence="1">
    <location>
        <begin position="674"/>
        <end position="760"/>
    </location>
</feature>
<dbReference type="Gene3D" id="2.60.40.10">
    <property type="entry name" value="Immunoglobulins"/>
    <property type="match status" value="12"/>
</dbReference>
<keyword evidence="3" id="KW-1185">Reference proteome</keyword>
<dbReference type="GeneTree" id="ENSGT00940000158456"/>
<dbReference type="CDD" id="cd00063">
    <property type="entry name" value="FN3"/>
    <property type="match status" value="10"/>
</dbReference>
<dbReference type="FunFam" id="2.60.40.10:FF:001030">
    <property type="entry name" value="Usherin"/>
    <property type="match status" value="1"/>
</dbReference>
<feature type="domain" description="Fibronectin type-III" evidence="1">
    <location>
        <begin position="764"/>
        <end position="848"/>
    </location>
</feature>
<feature type="domain" description="Fibronectin type-III" evidence="1">
    <location>
        <begin position="498"/>
        <end position="587"/>
    </location>
</feature>
<feature type="domain" description="Fibronectin type-III" evidence="1">
    <location>
        <begin position="1134"/>
        <end position="1229"/>
    </location>
</feature>
<proteinExistence type="predicted"/>
<dbReference type="Ensembl" id="ENSCSAVT00000003865.1">
    <property type="protein sequence ID" value="ENSCSAVP00000003808.1"/>
    <property type="gene ID" value="ENSCSAVG00000002254.1"/>
</dbReference>
<evidence type="ECO:0000313" key="2">
    <source>
        <dbReference type="Ensembl" id="ENSCSAVP00000003808.1"/>
    </source>
</evidence>
<evidence type="ECO:0000259" key="1">
    <source>
        <dbReference type="PROSITE" id="PS50853"/>
    </source>
</evidence>
<reference evidence="2" key="2">
    <citation type="submission" date="2025-08" db="UniProtKB">
        <authorList>
            <consortium name="Ensembl"/>
        </authorList>
    </citation>
    <scope>IDENTIFICATION</scope>
</reference>
<dbReference type="FunFam" id="2.60.40.10:FF:001176">
    <property type="entry name" value="Usherin"/>
    <property type="match status" value="1"/>
</dbReference>
<dbReference type="Proteomes" id="UP000007875">
    <property type="component" value="Unassembled WGS sequence"/>
</dbReference>
<dbReference type="PANTHER" id="PTHR46957:SF7">
    <property type="entry name" value="USHERIN"/>
    <property type="match status" value="1"/>
</dbReference>
<dbReference type="PANTHER" id="PTHR46957">
    <property type="entry name" value="CYTOKINE RECEPTOR"/>
    <property type="match status" value="1"/>
</dbReference>
<feature type="domain" description="Fibronectin type-III" evidence="1">
    <location>
        <begin position="852"/>
        <end position="942"/>
    </location>
</feature>
<dbReference type="SMART" id="SM00060">
    <property type="entry name" value="FN3"/>
    <property type="match status" value="12"/>
</dbReference>
<feature type="domain" description="Fibronectin type-III" evidence="1">
    <location>
        <begin position="186"/>
        <end position="282"/>
    </location>
</feature>
<reference evidence="3" key="1">
    <citation type="submission" date="2003-08" db="EMBL/GenBank/DDBJ databases">
        <authorList>
            <person name="Birren B."/>
            <person name="Nusbaum C."/>
            <person name="Abebe A."/>
            <person name="Abouelleil A."/>
            <person name="Adekoya E."/>
            <person name="Ait-zahra M."/>
            <person name="Allen N."/>
            <person name="Allen T."/>
            <person name="An P."/>
            <person name="Anderson M."/>
            <person name="Anderson S."/>
            <person name="Arachchi H."/>
            <person name="Armbruster J."/>
            <person name="Bachantsang P."/>
            <person name="Baldwin J."/>
            <person name="Barry A."/>
            <person name="Bayul T."/>
            <person name="Blitshsteyn B."/>
            <person name="Bloom T."/>
            <person name="Blye J."/>
            <person name="Boguslavskiy L."/>
            <person name="Borowsky M."/>
            <person name="Boukhgalter B."/>
            <person name="Brunache A."/>
            <person name="Butler J."/>
            <person name="Calixte N."/>
            <person name="Calvo S."/>
            <person name="Camarata J."/>
            <person name="Campo K."/>
            <person name="Chang J."/>
            <person name="Cheshatsang Y."/>
            <person name="Citroen M."/>
            <person name="Collymore A."/>
            <person name="Considine T."/>
            <person name="Cook A."/>
            <person name="Cooke P."/>
            <person name="Corum B."/>
            <person name="Cuomo C."/>
            <person name="David R."/>
            <person name="Dawoe T."/>
            <person name="Degray S."/>
            <person name="Dodge S."/>
            <person name="Dooley K."/>
            <person name="Dorje P."/>
            <person name="Dorjee K."/>
            <person name="Dorris L."/>
            <person name="Duffey N."/>
            <person name="Dupes A."/>
            <person name="Elkins T."/>
            <person name="Engels R."/>
            <person name="Erickson J."/>
            <person name="Farina A."/>
            <person name="Faro S."/>
            <person name="Ferreira P."/>
            <person name="Fischer H."/>
            <person name="Fitzgerald M."/>
            <person name="Foley K."/>
            <person name="Gage D."/>
            <person name="Galagan J."/>
            <person name="Gearin G."/>
            <person name="Gnerre S."/>
            <person name="Gnirke A."/>
            <person name="Goyette A."/>
            <person name="Graham J."/>
            <person name="Grandbois E."/>
            <person name="Gyaltsen K."/>
            <person name="Hafez N."/>
            <person name="Hagopian D."/>
            <person name="Hagos B."/>
            <person name="Hall J."/>
            <person name="Hatcher B."/>
            <person name="Heller A."/>
            <person name="Higgins H."/>
            <person name="Honan T."/>
            <person name="Horn A."/>
            <person name="Houde N."/>
            <person name="Hughes L."/>
            <person name="Hulme W."/>
            <person name="Husby E."/>
            <person name="Iliev I."/>
            <person name="Jaffe D."/>
            <person name="Jones C."/>
            <person name="Kamal M."/>
            <person name="Kamat A."/>
            <person name="Kamvysselis M."/>
            <person name="Karlsson E."/>
            <person name="Kells C."/>
            <person name="Kieu A."/>
            <person name="Kisner P."/>
            <person name="Kodira C."/>
            <person name="Kulbokas E."/>
            <person name="Labutti K."/>
            <person name="Lama D."/>
            <person name="Landers T."/>
            <person name="Leger J."/>
            <person name="Levine S."/>
            <person name="Lewis D."/>
            <person name="Lewis T."/>
            <person name="Lindblad-toh K."/>
            <person name="Liu X."/>
            <person name="Lokyitsang T."/>
            <person name="Lokyitsang Y."/>
            <person name="Lucien O."/>
            <person name="Lui A."/>
            <person name="Ma L.J."/>
            <person name="Mabbitt R."/>
            <person name="Macdonald J."/>
            <person name="Maclean C."/>
            <person name="Major J."/>
            <person name="Manning J."/>
            <person name="Marabella R."/>
            <person name="Maru K."/>
            <person name="Matthews C."/>
            <person name="Mauceli E."/>
            <person name="Mccarthy M."/>
            <person name="Mcdonough S."/>
            <person name="Mcghee T."/>
            <person name="Meldrim J."/>
            <person name="Meneus L."/>
            <person name="Mesirov J."/>
            <person name="Mihalev A."/>
            <person name="Mihova T."/>
            <person name="Mikkelsen T."/>
            <person name="Mlenga V."/>
            <person name="Moru K."/>
            <person name="Mozes J."/>
            <person name="Mulrain L."/>
            <person name="Munson G."/>
            <person name="Naylor J."/>
            <person name="Newes C."/>
            <person name="Nguyen C."/>
            <person name="Nguyen N."/>
            <person name="Nguyen T."/>
            <person name="Nicol R."/>
            <person name="Nielsen C."/>
            <person name="Nizzari M."/>
            <person name="Norbu C."/>
            <person name="Norbu N."/>
            <person name="O'donnell P."/>
            <person name="Okoawo O."/>
            <person name="O'leary S."/>
            <person name="Omotosho B."/>
            <person name="O'neill K."/>
            <person name="Osman S."/>
            <person name="Parker S."/>
            <person name="Perrin D."/>
            <person name="Phunkhang P."/>
            <person name="Piqani B."/>
            <person name="Purcell S."/>
            <person name="Rachupka T."/>
            <person name="Ramasamy U."/>
            <person name="Rameau R."/>
            <person name="Ray V."/>
            <person name="Raymond C."/>
            <person name="Retta R."/>
            <person name="Richardson S."/>
            <person name="Rise C."/>
            <person name="Rodriguez J."/>
            <person name="Rogers J."/>
            <person name="Rogov P."/>
            <person name="Rutman M."/>
            <person name="Schupbach R."/>
            <person name="Seaman C."/>
            <person name="Settipalli S."/>
            <person name="Sharpe T."/>
            <person name="Sheridan J."/>
            <person name="Sherpa N."/>
            <person name="Shi J."/>
            <person name="Smirnov S."/>
            <person name="Smith C."/>
            <person name="Sougnez C."/>
            <person name="Spencer B."/>
            <person name="Stalker J."/>
            <person name="Stange-thomann N."/>
            <person name="Stavropoulos S."/>
            <person name="Stetson K."/>
            <person name="Stone C."/>
            <person name="Stone S."/>
            <person name="Stubbs M."/>
            <person name="Talamas J."/>
            <person name="Tchuinga P."/>
            <person name="Tenzing P."/>
            <person name="Tesfaye S."/>
            <person name="Theodore J."/>
            <person name="Thoulutsang Y."/>
            <person name="Topham K."/>
            <person name="Towey S."/>
            <person name="Tsamla T."/>
            <person name="Tsomo N."/>
            <person name="Vallee D."/>
            <person name="Vassiliev H."/>
            <person name="Venkataraman V."/>
            <person name="Vinson J."/>
            <person name="Vo A."/>
            <person name="Wade C."/>
            <person name="Wang S."/>
            <person name="Wangchuk T."/>
            <person name="Wangdi T."/>
            <person name="Whittaker C."/>
            <person name="Wilkinson J."/>
            <person name="Wu Y."/>
            <person name="Wyman D."/>
            <person name="Yadav S."/>
            <person name="Yang S."/>
            <person name="Yang X."/>
            <person name="Yeager S."/>
            <person name="Yee E."/>
            <person name="Young G."/>
            <person name="Zainoun J."/>
            <person name="Zembeck L."/>
            <person name="Zimmer A."/>
            <person name="Zody M."/>
            <person name="Lander E."/>
        </authorList>
    </citation>
    <scope>NUCLEOTIDE SEQUENCE [LARGE SCALE GENOMIC DNA]</scope>
</reference>
<protein>
    <recommendedName>
        <fullName evidence="1">Fibronectin type-III domain-containing protein</fullName>
    </recommendedName>
</protein>
<dbReference type="FunFam" id="2.60.40.10:FF:001100">
    <property type="entry name" value="Usherin"/>
    <property type="match status" value="1"/>
</dbReference>
<dbReference type="InterPro" id="IPR013783">
    <property type="entry name" value="Ig-like_fold"/>
</dbReference>
<dbReference type="InterPro" id="IPR003961">
    <property type="entry name" value="FN3_dom"/>
</dbReference>
<dbReference type="InterPro" id="IPR036116">
    <property type="entry name" value="FN3_sf"/>
</dbReference>
<dbReference type="InterPro" id="IPR050713">
    <property type="entry name" value="RTP_Phos/Ushers"/>
</dbReference>